<organism evidence="1 2">
    <name type="scientific">Clathrus columnatus</name>
    <dbReference type="NCBI Taxonomy" id="1419009"/>
    <lineage>
        <taxon>Eukaryota</taxon>
        <taxon>Fungi</taxon>
        <taxon>Dikarya</taxon>
        <taxon>Basidiomycota</taxon>
        <taxon>Agaricomycotina</taxon>
        <taxon>Agaricomycetes</taxon>
        <taxon>Phallomycetidae</taxon>
        <taxon>Phallales</taxon>
        <taxon>Clathraceae</taxon>
        <taxon>Clathrus</taxon>
    </lineage>
</organism>
<gene>
    <name evidence="1" type="ORF">Clacol_007673</name>
</gene>
<proteinExistence type="predicted"/>
<name>A0AAV5AL44_9AGAM</name>
<accession>A0AAV5AL44</accession>
<dbReference type="AlphaFoldDB" id="A0AAV5AL44"/>
<sequence length="212" mass="22633">MEIEELTSDISTEPQEGAMVVDQVENSKEMKAESPVKVDYYPPPLGEGKMLNSSGGLGEPLNVIISGKSSPEVLTDHGFLNWARSIGFSTEFLGLHRGTPQTADLGDGNGPKPEVKVIRQDYGIPFFGTGIESLIGGNHFRYWRQDGPTANSGALFLADELVLRAVGKTKYKGVKYSTTSEAVEGLLPAGAVGINHSIAIDGKVVLLTITIT</sequence>
<reference evidence="1" key="1">
    <citation type="submission" date="2021-10" db="EMBL/GenBank/DDBJ databases">
        <title>De novo Genome Assembly of Clathrus columnatus (Basidiomycota, Fungi) Using Illumina and Nanopore Sequence Data.</title>
        <authorList>
            <person name="Ogiso-Tanaka E."/>
            <person name="Itagaki H."/>
            <person name="Hosoya T."/>
            <person name="Hosaka K."/>
        </authorList>
    </citation>
    <scope>NUCLEOTIDE SEQUENCE</scope>
    <source>
        <strain evidence="1">MO-923</strain>
    </source>
</reference>
<comment type="caution">
    <text evidence="1">The sequence shown here is derived from an EMBL/GenBank/DDBJ whole genome shotgun (WGS) entry which is preliminary data.</text>
</comment>
<evidence type="ECO:0000313" key="2">
    <source>
        <dbReference type="Proteomes" id="UP001050691"/>
    </source>
</evidence>
<protein>
    <submittedName>
        <fullName evidence="1">Uncharacterized protein</fullName>
    </submittedName>
</protein>
<keyword evidence="2" id="KW-1185">Reference proteome</keyword>
<evidence type="ECO:0000313" key="1">
    <source>
        <dbReference type="EMBL" id="GJJ13419.1"/>
    </source>
</evidence>
<dbReference type="EMBL" id="BPWL01000008">
    <property type="protein sequence ID" value="GJJ13419.1"/>
    <property type="molecule type" value="Genomic_DNA"/>
</dbReference>
<dbReference type="Proteomes" id="UP001050691">
    <property type="component" value="Unassembled WGS sequence"/>
</dbReference>